<evidence type="ECO:0000256" key="4">
    <source>
        <dbReference type="ARBA" id="ARBA00038440"/>
    </source>
</evidence>
<evidence type="ECO:0000313" key="9">
    <source>
        <dbReference type="Proteomes" id="UP000515800"/>
    </source>
</evidence>
<feature type="binding site" evidence="6">
    <location>
        <position position="68"/>
    </location>
    <ligand>
        <name>(6R)-10-formyltetrahydrofolate</name>
        <dbReference type="ChEBI" id="CHEBI:195366"/>
    </ligand>
</feature>
<dbReference type="NCBIfam" id="TIGR00639">
    <property type="entry name" value="PurN"/>
    <property type="match status" value="1"/>
</dbReference>
<dbReference type="InterPro" id="IPR001555">
    <property type="entry name" value="GART_AS"/>
</dbReference>
<sequence>MARITRLAVFASGQGSNFVALAQAIQAQQLPATIVRLIVDKKNAGAIEKAKQLGIPYTLVDYRHFADRQAAELAILDQLNQDQVDGILLAGYMRLLTETLLTPYAGRIINIHPALLPSFPGTHGIQDAFDYGVRVTGVTVHYVDAGMDTGKIIAQQPVVIAVDDQLIDVEARIHAVEHQLYTATLAMLLERGEFIK</sequence>
<dbReference type="GO" id="GO:0006189">
    <property type="term" value="P:'de novo' IMP biosynthetic process"/>
    <property type="evidence" value="ECO:0007669"/>
    <property type="project" value="UniProtKB-UniRule"/>
</dbReference>
<dbReference type="EMBL" id="CP060724">
    <property type="protein sequence ID" value="QNN74880.1"/>
    <property type="molecule type" value="Genomic_DNA"/>
</dbReference>
<dbReference type="InterPro" id="IPR002376">
    <property type="entry name" value="Formyl_transf_N"/>
</dbReference>
<dbReference type="PANTHER" id="PTHR43369">
    <property type="entry name" value="PHOSPHORIBOSYLGLYCINAMIDE FORMYLTRANSFERASE"/>
    <property type="match status" value="1"/>
</dbReference>
<feature type="binding site" evidence="6">
    <location>
        <position position="110"/>
    </location>
    <ligand>
        <name>(6R)-10-formyltetrahydrofolate</name>
        <dbReference type="ChEBI" id="CHEBI:195366"/>
    </ligand>
</feature>
<proteinExistence type="inferred from homology"/>
<evidence type="ECO:0000259" key="7">
    <source>
        <dbReference type="Pfam" id="PF00551"/>
    </source>
</evidence>
<accession>A0A7G9T455</accession>
<dbReference type="Pfam" id="PF00551">
    <property type="entry name" value="Formyl_trans_N"/>
    <property type="match status" value="1"/>
</dbReference>
<comment type="catalytic activity">
    <reaction evidence="5 6">
        <text>N(1)-(5-phospho-beta-D-ribosyl)glycinamide + (6R)-10-formyltetrahydrofolate = N(2)-formyl-N(1)-(5-phospho-beta-D-ribosyl)glycinamide + (6S)-5,6,7,8-tetrahydrofolate + H(+)</text>
        <dbReference type="Rhea" id="RHEA:15053"/>
        <dbReference type="ChEBI" id="CHEBI:15378"/>
        <dbReference type="ChEBI" id="CHEBI:57453"/>
        <dbReference type="ChEBI" id="CHEBI:143788"/>
        <dbReference type="ChEBI" id="CHEBI:147286"/>
        <dbReference type="ChEBI" id="CHEBI:195366"/>
        <dbReference type="EC" id="2.1.2.2"/>
    </reaction>
</comment>
<dbReference type="HAMAP" id="MF_01930">
    <property type="entry name" value="PurN"/>
    <property type="match status" value="1"/>
</dbReference>
<keyword evidence="2 6" id="KW-0808">Transferase</keyword>
<dbReference type="InterPro" id="IPR036477">
    <property type="entry name" value="Formyl_transf_N_sf"/>
</dbReference>
<evidence type="ECO:0000256" key="5">
    <source>
        <dbReference type="ARBA" id="ARBA00047664"/>
    </source>
</evidence>
<feature type="site" description="Raises pKa of active site His" evidence="6">
    <location>
        <position position="148"/>
    </location>
</feature>
<reference evidence="8 9" key="1">
    <citation type="submission" date="2020-08" db="EMBL/GenBank/DDBJ databases">
        <title>Genome sequence of Weissella diestrammenae KACC 16890T.</title>
        <authorList>
            <person name="Hyun D.-W."/>
            <person name="Bae J.-W."/>
        </authorList>
    </citation>
    <scope>NUCLEOTIDE SEQUENCE [LARGE SCALE GENOMIC DNA]</scope>
    <source>
        <strain evidence="8 9">KACC 16890</strain>
    </source>
</reference>
<dbReference type="EC" id="2.1.2.2" evidence="6"/>
<dbReference type="RefSeq" id="WP_187528715.1">
    <property type="nucleotide sequence ID" value="NZ_CP060724.1"/>
</dbReference>
<gene>
    <name evidence="6" type="primary">purN</name>
    <name evidence="8" type="ORF">H9L19_05640</name>
</gene>
<evidence type="ECO:0000313" key="8">
    <source>
        <dbReference type="EMBL" id="QNN74880.1"/>
    </source>
</evidence>
<dbReference type="GO" id="GO:0004644">
    <property type="term" value="F:phosphoribosylglycinamide formyltransferase activity"/>
    <property type="evidence" value="ECO:0007669"/>
    <property type="project" value="UniProtKB-UniRule"/>
</dbReference>
<protein>
    <recommendedName>
        <fullName evidence="6">Phosphoribosylglycinamide formyltransferase</fullName>
        <ecNumber evidence="6">2.1.2.2</ecNumber>
    </recommendedName>
    <alternativeName>
        <fullName evidence="6">5'-phosphoribosylglycinamide transformylase</fullName>
    </alternativeName>
    <alternativeName>
        <fullName evidence="6">GAR transformylase</fullName>
        <shortName evidence="6">GART</shortName>
    </alternativeName>
</protein>
<comment type="function">
    <text evidence="6">Catalyzes the transfer of a formyl group from 10-formyltetrahydrofolate to 5-phospho-ribosyl-glycinamide (GAR), producing 5-phospho-ribosyl-N-formylglycinamide (FGAR) and tetrahydrofolate.</text>
</comment>
<comment type="similarity">
    <text evidence="4 6">Belongs to the GART family.</text>
</comment>
<organism evidence="8 9">
    <name type="scientific">Weissella diestrammenae</name>
    <dbReference type="NCBI Taxonomy" id="1162633"/>
    <lineage>
        <taxon>Bacteria</taxon>
        <taxon>Bacillati</taxon>
        <taxon>Bacillota</taxon>
        <taxon>Bacilli</taxon>
        <taxon>Lactobacillales</taxon>
        <taxon>Lactobacillaceae</taxon>
        <taxon>Weissella</taxon>
    </lineage>
</organism>
<evidence type="ECO:0000256" key="1">
    <source>
        <dbReference type="ARBA" id="ARBA00005054"/>
    </source>
</evidence>
<dbReference type="UniPathway" id="UPA00074">
    <property type="reaction ID" value="UER00126"/>
</dbReference>
<name>A0A7G9T455_9LACO</name>
<evidence type="ECO:0000256" key="2">
    <source>
        <dbReference type="ARBA" id="ARBA00022679"/>
    </source>
</evidence>
<dbReference type="PROSITE" id="PS00373">
    <property type="entry name" value="GART"/>
    <property type="match status" value="1"/>
</dbReference>
<dbReference type="AlphaFoldDB" id="A0A7G9T455"/>
<evidence type="ECO:0000256" key="3">
    <source>
        <dbReference type="ARBA" id="ARBA00022755"/>
    </source>
</evidence>
<evidence type="ECO:0000256" key="6">
    <source>
        <dbReference type="HAMAP-Rule" id="MF_01930"/>
    </source>
</evidence>
<dbReference type="InterPro" id="IPR004607">
    <property type="entry name" value="GART"/>
</dbReference>
<feature type="binding site" evidence="6">
    <location>
        <begin position="15"/>
        <end position="17"/>
    </location>
    <ligand>
        <name>N(1)-(5-phospho-beta-D-ribosyl)glycinamide</name>
        <dbReference type="ChEBI" id="CHEBI:143788"/>
    </ligand>
</feature>
<keyword evidence="9" id="KW-1185">Reference proteome</keyword>
<comment type="pathway">
    <text evidence="1 6">Purine metabolism; IMP biosynthesis via de novo pathway; N(2)-formyl-N(1)-(5-phospho-D-ribosyl)glycinamide from N(1)-(5-phospho-D-ribosyl)glycinamide (10-formyl THF route): step 1/1.</text>
</comment>
<dbReference type="SUPFAM" id="SSF53328">
    <property type="entry name" value="Formyltransferase"/>
    <property type="match status" value="1"/>
</dbReference>
<feature type="active site" description="Proton donor" evidence="6">
    <location>
        <position position="112"/>
    </location>
</feature>
<dbReference type="Proteomes" id="UP000515800">
    <property type="component" value="Chromosome"/>
</dbReference>
<feature type="domain" description="Formyl transferase N-terminal" evidence="7">
    <location>
        <begin position="6"/>
        <end position="184"/>
    </location>
</feature>
<dbReference type="GO" id="GO:0005829">
    <property type="term" value="C:cytosol"/>
    <property type="evidence" value="ECO:0007669"/>
    <property type="project" value="TreeGrafter"/>
</dbReference>
<dbReference type="Gene3D" id="3.40.50.170">
    <property type="entry name" value="Formyl transferase, N-terminal domain"/>
    <property type="match status" value="1"/>
</dbReference>
<feature type="binding site" evidence="6">
    <location>
        <begin position="93"/>
        <end position="96"/>
    </location>
    <ligand>
        <name>(6R)-10-formyltetrahydrofolate</name>
        <dbReference type="ChEBI" id="CHEBI:195366"/>
    </ligand>
</feature>
<dbReference type="CDD" id="cd08645">
    <property type="entry name" value="FMT_core_GART"/>
    <property type="match status" value="1"/>
</dbReference>
<dbReference type="KEGG" id="wdi:H9L19_05640"/>
<keyword evidence="3 6" id="KW-0658">Purine biosynthesis</keyword>
<dbReference type="PANTHER" id="PTHR43369:SF2">
    <property type="entry name" value="PHOSPHORIBOSYLGLYCINAMIDE FORMYLTRANSFERASE"/>
    <property type="match status" value="1"/>
</dbReference>